<dbReference type="AlphaFoldDB" id="A0A150JFQ6"/>
<name>A0A150JFQ6_9EURY</name>
<dbReference type="EMBL" id="LNJE01000036">
    <property type="protein sequence ID" value="KYC55724.1"/>
    <property type="molecule type" value="Genomic_DNA"/>
</dbReference>
<reference evidence="1" key="1">
    <citation type="journal article" date="2016" name="ISME J.">
        <title>Chasing the elusive Euryarchaeota class WSA2: genomes reveal a uniquely fastidious methyl-reducing methanogen.</title>
        <authorList>
            <person name="Nobu M.K."/>
            <person name="Narihiro T."/>
            <person name="Kuroda K."/>
            <person name="Mei R."/>
            <person name="Liu W.T."/>
        </authorList>
    </citation>
    <scope>NUCLEOTIDE SEQUENCE [LARGE SCALE GENOMIC DNA]</scope>
    <source>
        <strain evidence="1">ADurb1213_Bin02801</strain>
    </source>
</reference>
<proteinExistence type="predicted"/>
<sequence>MITAFYGTTEITNLREMKETVSTKQVFITVESLSQIAFNPGEALVIKEDETVLFDKTIINISTTKDFLKHITFLIMQY</sequence>
<gene>
    <name evidence="1" type="ORF">APG09_01571</name>
</gene>
<protein>
    <submittedName>
        <fullName evidence="1">Uncharacterized protein</fullName>
    </submittedName>
</protein>
<accession>A0A150JFQ6</accession>
<comment type="caution">
    <text evidence="1">The sequence shown here is derived from an EMBL/GenBank/DDBJ whole genome shotgun (WGS) entry which is preliminary data.</text>
</comment>
<organism evidence="1">
    <name type="scientific">Candidatus Methanofastidiosum methylothiophilum</name>
    <dbReference type="NCBI Taxonomy" id="1705564"/>
    <lineage>
        <taxon>Archaea</taxon>
        <taxon>Methanobacteriati</taxon>
        <taxon>Methanobacteriota</taxon>
        <taxon>Stenosarchaea group</taxon>
        <taxon>Candidatus Methanofastidiosia</taxon>
        <taxon>Candidatus Methanofastidiosales</taxon>
        <taxon>Candidatus Methanofastidiosaceae</taxon>
        <taxon>Candidatus Methanofastidiosum</taxon>
    </lineage>
</organism>
<evidence type="ECO:0000313" key="1">
    <source>
        <dbReference type="EMBL" id="KYC55724.1"/>
    </source>
</evidence>